<feature type="compositionally biased region" description="Basic and acidic residues" evidence="7">
    <location>
        <begin position="262"/>
        <end position="274"/>
    </location>
</feature>
<dbReference type="Gramene" id="CDP14473">
    <property type="protein sequence ID" value="CDP14473"/>
    <property type="gene ID" value="GSCOC_T00040973001"/>
</dbReference>
<sequence length="1136" mass="129977">MNHNKAKYLIFQCRIQMQYQFVILLSPSFFLFPFPFSLFSPSLSANLKIFPLCKRHTEIDGNMEENKSTVAKRTRAQTKCQLKKMIDEYYEKKPKEKKGDSEKAHDFDAMNATEGKRREELESSKVRRNDIGMVRINSTSNDEEQKGENVNRNIFNRKRKGAVEKFFNDDESSGSDVRILGEEEVVEEVNLKEFNRMRRRRRETVYSCKNDDGGNGSSVEILQEQESWSSEEGADDSDKDYSEEESGSSDTQSNHWGYCSKDNLEGGIGKDDGKMSPSGRYYIKEKEYSEDVEILGKSMEDNGKEDSVGGNVSSESSLRKRKVHGNLKDGEVVASKLLCLRPRLHSTPKSRKQESGLRTSRKCCLRVSDSESSHFSGEDSDSSEQVPKKKKEGSRISKLSKRRRRVLREVDYVNILLGSMFKDDEQTKQNLFPFEDNGPIHTLLLKFRFDDEDPAPPEKEGWQKEIDNLFTEMEMCLTLPDSDFTESSMDGTHHVTATAKSQAELCQLGEHQLILEEPIGIVCKYCQIVYMEMKDIFPVLKKETSHRRDWFDLCRGDCSGIHELHFGELASRNYYTSIDAEGSVLDLIPNDIRMSMYSHQLDGFVFLWKNIVGETCIEKLKTELSDDGRGAIISHAPGTGKTCLTIVFILSLLKMYPMCRPVIIAPRSMLLTWENEFRKWGSRIPFHNFNSKDLSGNELKTDAEFLRRVGSRMTKLYSWTKDKSVLGISYKLFEQIASGRKGKGSDERLGEIFLQLPGLVVLDEGHTPRNQQSLVWKVLTGVKTKRKIILSGTPFQNNFDELYNTFCLVNPKFSGSITSEKRWISLTNAIHKKSDNVVEELKAMIDPFVHVHRGSILEENLPGLKDTLVILRPTDEQKDILRLISDDWSRFDQVHLVSLISVHPSLAAFSKRLSAHKDRLGVLRCSPYAGVKTKFAIELIRLCDASHEKVLVFSEFIHPLRFIMQQLMDQLKWREGIEMLYMDGKRDEKNRQSSISSLNDPSSKVKVLFASTKACSEGINLSGASRVVLLDVVWNPSVERQAISRAYRLGQKKLVYVYHLITSGTLEVEKYAQQANKDRLSELVFSSRDRQSNKSRISSVFEDKILEGMLDNKMLNDIFENVIHQPKESNVFANFN</sequence>
<dbReference type="AlphaFoldDB" id="A0A068V3K6"/>
<feature type="compositionally biased region" description="Basic residues" evidence="7">
    <location>
        <begin position="388"/>
        <end position="400"/>
    </location>
</feature>
<dbReference type="PROSITE" id="PS51194">
    <property type="entry name" value="HELICASE_CTER"/>
    <property type="match status" value="1"/>
</dbReference>
<dbReference type="FunCoup" id="A0A068V3K6">
    <property type="interactions" value="133"/>
</dbReference>
<dbReference type="GO" id="GO:0005524">
    <property type="term" value="F:ATP binding"/>
    <property type="evidence" value="ECO:0007669"/>
    <property type="project" value="UniProtKB-KW"/>
</dbReference>
<keyword evidence="4" id="KW-0347">Helicase</keyword>
<dbReference type="InterPro" id="IPR044567">
    <property type="entry name" value="CLSY/DRD1"/>
</dbReference>
<dbReference type="SMART" id="SM00487">
    <property type="entry name" value="DEXDc"/>
    <property type="match status" value="1"/>
</dbReference>
<proteinExistence type="predicted"/>
<evidence type="ECO:0000256" key="5">
    <source>
        <dbReference type="ARBA" id="ARBA00022840"/>
    </source>
</evidence>
<reference evidence="11" key="1">
    <citation type="journal article" date="2014" name="Science">
        <title>The coffee genome provides insight into the convergent evolution of caffeine biosynthesis.</title>
        <authorList>
            <person name="Denoeud F."/>
            <person name="Carretero-Paulet L."/>
            <person name="Dereeper A."/>
            <person name="Droc G."/>
            <person name="Guyot R."/>
            <person name="Pietrella M."/>
            <person name="Zheng C."/>
            <person name="Alberti A."/>
            <person name="Anthony F."/>
            <person name="Aprea G."/>
            <person name="Aury J.M."/>
            <person name="Bento P."/>
            <person name="Bernard M."/>
            <person name="Bocs S."/>
            <person name="Campa C."/>
            <person name="Cenci A."/>
            <person name="Combes M.C."/>
            <person name="Crouzillat D."/>
            <person name="Da Silva C."/>
            <person name="Daddiego L."/>
            <person name="De Bellis F."/>
            <person name="Dussert S."/>
            <person name="Garsmeur O."/>
            <person name="Gayraud T."/>
            <person name="Guignon V."/>
            <person name="Jahn K."/>
            <person name="Jamilloux V."/>
            <person name="Joet T."/>
            <person name="Labadie K."/>
            <person name="Lan T."/>
            <person name="Leclercq J."/>
            <person name="Lepelley M."/>
            <person name="Leroy T."/>
            <person name="Li L.T."/>
            <person name="Librado P."/>
            <person name="Lopez L."/>
            <person name="Munoz A."/>
            <person name="Noel B."/>
            <person name="Pallavicini A."/>
            <person name="Perrotta G."/>
            <person name="Poncet V."/>
            <person name="Pot D."/>
            <person name="Priyono X."/>
            <person name="Rigoreau M."/>
            <person name="Rouard M."/>
            <person name="Rozas J."/>
            <person name="Tranchant-Dubreuil C."/>
            <person name="VanBuren R."/>
            <person name="Zhang Q."/>
            <person name="Andrade A.C."/>
            <person name="Argout X."/>
            <person name="Bertrand B."/>
            <person name="de Kochko A."/>
            <person name="Graziosi G."/>
            <person name="Henry R.J."/>
            <person name="Jayarama X."/>
            <person name="Ming R."/>
            <person name="Nagai C."/>
            <person name="Rounsley S."/>
            <person name="Sankoff D."/>
            <person name="Giuliano G."/>
            <person name="Albert V.A."/>
            <person name="Wincker P."/>
            <person name="Lashermes P."/>
        </authorList>
    </citation>
    <scope>NUCLEOTIDE SEQUENCE [LARGE SCALE GENOMIC DNA]</scope>
    <source>
        <strain evidence="11">cv. DH200-94</strain>
    </source>
</reference>
<feature type="domain" description="Helicase C-terminal" evidence="9">
    <location>
        <begin position="938"/>
        <end position="1091"/>
    </location>
</feature>
<dbReference type="GO" id="GO:0080188">
    <property type="term" value="P:gene silencing by siRNA-directed DNA methylation"/>
    <property type="evidence" value="ECO:0007669"/>
    <property type="project" value="InterPro"/>
</dbReference>
<evidence type="ECO:0000256" key="1">
    <source>
        <dbReference type="ARBA" id="ARBA00004123"/>
    </source>
</evidence>
<dbReference type="PhylomeDB" id="A0A068V3K6"/>
<dbReference type="STRING" id="49390.A0A068V3K6"/>
<dbReference type="Pfam" id="PF00176">
    <property type="entry name" value="SNF2-rel_dom"/>
    <property type="match status" value="1"/>
</dbReference>
<evidence type="ECO:0000256" key="6">
    <source>
        <dbReference type="ARBA" id="ARBA00023242"/>
    </source>
</evidence>
<feature type="region of interest" description="Disordered" evidence="7">
    <location>
        <begin position="204"/>
        <end position="279"/>
    </location>
</feature>
<feature type="compositionally biased region" description="Acidic residues" evidence="7">
    <location>
        <begin position="232"/>
        <end position="247"/>
    </location>
</feature>
<feature type="compositionally biased region" description="Basic and acidic residues" evidence="7">
    <location>
        <begin position="298"/>
        <end position="307"/>
    </location>
</feature>
<feature type="region of interest" description="Disordered" evidence="7">
    <location>
        <begin position="293"/>
        <end position="323"/>
    </location>
</feature>
<keyword evidence="11" id="KW-1185">Reference proteome</keyword>
<dbReference type="PANTHER" id="PTHR45821:SF5">
    <property type="entry name" value="SNF2 DOMAIN-CONTAINING PROTEIN CLASSY 4"/>
    <property type="match status" value="1"/>
</dbReference>
<dbReference type="SUPFAM" id="SSF52540">
    <property type="entry name" value="P-loop containing nucleoside triphosphate hydrolases"/>
    <property type="match status" value="2"/>
</dbReference>
<dbReference type="Proteomes" id="UP000295252">
    <property type="component" value="Chromosome X"/>
</dbReference>
<dbReference type="InterPro" id="IPR001650">
    <property type="entry name" value="Helicase_C-like"/>
</dbReference>
<evidence type="ECO:0000256" key="4">
    <source>
        <dbReference type="ARBA" id="ARBA00022806"/>
    </source>
</evidence>
<keyword evidence="2" id="KW-0547">Nucleotide-binding</keyword>
<dbReference type="EMBL" id="HG739170">
    <property type="protein sequence ID" value="CDP14473.1"/>
    <property type="molecule type" value="Genomic_DNA"/>
</dbReference>
<dbReference type="InterPro" id="IPR014001">
    <property type="entry name" value="Helicase_ATP-bd"/>
</dbReference>
<dbReference type="Gene3D" id="3.40.50.10810">
    <property type="entry name" value="Tandem AAA-ATPase domain"/>
    <property type="match status" value="1"/>
</dbReference>
<evidence type="ECO:0008006" key="12">
    <source>
        <dbReference type="Google" id="ProtNLM"/>
    </source>
</evidence>
<protein>
    <recommendedName>
        <fullName evidence="12">Helicase ATP-binding domain-containing protein</fullName>
    </recommendedName>
</protein>
<keyword evidence="3" id="KW-0378">Hydrolase</keyword>
<evidence type="ECO:0000256" key="3">
    <source>
        <dbReference type="ARBA" id="ARBA00022801"/>
    </source>
</evidence>
<dbReference type="Pfam" id="PF00271">
    <property type="entry name" value="Helicase_C"/>
    <property type="match status" value="1"/>
</dbReference>
<evidence type="ECO:0000259" key="8">
    <source>
        <dbReference type="PROSITE" id="PS51192"/>
    </source>
</evidence>
<dbReference type="InterPro" id="IPR027417">
    <property type="entry name" value="P-loop_NTPase"/>
</dbReference>
<dbReference type="SMART" id="SM00490">
    <property type="entry name" value="HELICc"/>
    <property type="match status" value="1"/>
</dbReference>
<dbReference type="GO" id="GO:0004386">
    <property type="term" value="F:helicase activity"/>
    <property type="evidence" value="ECO:0007669"/>
    <property type="project" value="UniProtKB-KW"/>
</dbReference>
<evidence type="ECO:0000256" key="2">
    <source>
        <dbReference type="ARBA" id="ARBA00022741"/>
    </source>
</evidence>
<dbReference type="InterPro" id="IPR049730">
    <property type="entry name" value="SNF2/RAD54-like_C"/>
</dbReference>
<evidence type="ECO:0000313" key="10">
    <source>
        <dbReference type="EMBL" id="CDP14473.1"/>
    </source>
</evidence>
<dbReference type="PANTHER" id="PTHR45821">
    <property type="entry name" value="SNF2 DOMAIN-CONTAINING PROTEIN CLASSY 2-RELATED"/>
    <property type="match status" value="1"/>
</dbReference>
<dbReference type="InParanoid" id="A0A068V3K6"/>
<evidence type="ECO:0000256" key="7">
    <source>
        <dbReference type="SAM" id="MobiDB-lite"/>
    </source>
</evidence>
<comment type="subcellular location">
    <subcellularLocation>
        <location evidence="1">Nucleus</location>
    </subcellularLocation>
</comment>
<dbReference type="Gene3D" id="3.40.50.300">
    <property type="entry name" value="P-loop containing nucleotide triphosphate hydrolases"/>
    <property type="match status" value="1"/>
</dbReference>
<feature type="compositionally biased region" description="Polar residues" evidence="7">
    <location>
        <begin position="217"/>
        <end position="230"/>
    </location>
</feature>
<dbReference type="InterPro" id="IPR000330">
    <property type="entry name" value="SNF2_N"/>
</dbReference>
<keyword evidence="5" id="KW-0067">ATP-binding</keyword>
<accession>A0A068V3K6</accession>
<evidence type="ECO:0000259" key="9">
    <source>
        <dbReference type="PROSITE" id="PS51194"/>
    </source>
</evidence>
<dbReference type="CDD" id="cd18793">
    <property type="entry name" value="SF2_C_SNF"/>
    <property type="match status" value="1"/>
</dbReference>
<dbReference type="OrthoDB" id="2020972at2759"/>
<dbReference type="InterPro" id="IPR038718">
    <property type="entry name" value="SNF2-like_sf"/>
</dbReference>
<evidence type="ECO:0000313" key="11">
    <source>
        <dbReference type="Proteomes" id="UP000295252"/>
    </source>
</evidence>
<gene>
    <name evidence="10" type="ORF">GSCOC_T00040973001</name>
</gene>
<dbReference type="GO" id="GO:0005634">
    <property type="term" value="C:nucleus"/>
    <property type="evidence" value="ECO:0007669"/>
    <property type="project" value="UniProtKB-SubCell"/>
</dbReference>
<feature type="domain" description="Helicase ATP-binding" evidence="8">
    <location>
        <begin position="622"/>
        <end position="812"/>
    </location>
</feature>
<feature type="region of interest" description="Disordered" evidence="7">
    <location>
        <begin position="371"/>
        <end position="400"/>
    </location>
</feature>
<dbReference type="GO" id="GO:0016787">
    <property type="term" value="F:hydrolase activity"/>
    <property type="evidence" value="ECO:0007669"/>
    <property type="project" value="UniProtKB-KW"/>
</dbReference>
<dbReference type="PROSITE" id="PS51192">
    <property type="entry name" value="HELICASE_ATP_BIND_1"/>
    <property type="match status" value="1"/>
</dbReference>
<feature type="region of interest" description="Disordered" evidence="7">
    <location>
        <begin position="93"/>
        <end position="122"/>
    </location>
</feature>
<organism evidence="10 11">
    <name type="scientific">Coffea canephora</name>
    <name type="common">Robusta coffee</name>
    <dbReference type="NCBI Taxonomy" id="49390"/>
    <lineage>
        <taxon>Eukaryota</taxon>
        <taxon>Viridiplantae</taxon>
        <taxon>Streptophyta</taxon>
        <taxon>Embryophyta</taxon>
        <taxon>Tracheophyta</taxon>
        <taxon>Spermatophyta</taxon>
        <taxon>Magnoliopsida</taxon>
        <taxon>eudicotyledons</taxon>
        <taxon>Gunneridae</taxon>
        <taxon>Pentapetalae</taxon>
        <taxon>asterids</taxon>
        <taxon>lamiids</taxon>
        <taxon>Gentianales</taxon>
        <taxon>Rubiaceae</taxon>
        <taxon>Ixoroideae</taxon>
        <taxon>Gardenieae complex</taxon>
        <taxon>Bertiereae - Coffeeae clade</taxon>
        <taxon>Coffeeae</taxon>
        <taxon>Coffea</taxon>
    </lineage>
</organism>
<keyword evidence="6" id="KW-0539">Nucleus</keyword>
<name>A0A068V3K6_COFCA</name>